<keyword evidence="3" id="KW-0804">Transcription</keyword>
<dbReference type="InterPro" id="IPR018060">
    <property type="entry name" value="HTH_AraC"/>
</dbReference>
<dbReference type="GO" id="GO:0003700">
    <property type="term" value="F:DNA-binding transcription factor activity"/>
    <property type="evidence" value="ECO:0007669"/>
    <property type="project" value="InterPro"/>
</dbReference>
<accession>A0A1H2LV66</accession>
<dbReference type="InterPro" id="IPR032687">
    <property type="entry name" value="AraC-type_N"/>
</dbReference>
<evidence type="ECO:0000259" key="4">
    <source>
        <dbReference type="PROSITE" id="PS01124"/>
    </source>
</evidence>
<evidence type="ECO:0000313" key="6">
    <source>
        <dbReference type="Proteomes" id="UP000198675"/>
    </source>
</evidence>
<dbReference type="AlphaFoldDB" id="A0A1H2LV66"/>
<feature type="domain" description="HTH araC/xylS-type" evidence="4">
    <location>
        <begin position="230"/>
        <end position="328"/>
    </location>
</feature>
<dbReference type="EMBL" id="LT629797">
    <property type="protein sequence ID" value="SDU84588.1"/>
    <property type="molecule type" value="Genomic_DNA"/>
</dbReference>
<reference evidence="6" key="1">
    <citation type="submission" date="2016-10" db="EMBL/GenBank/DDBJ databases">
        <authorList>
            <person name="Varghese N."/>
            <person name="Submissions S."/>
        </authorList>
    </citation>
    <scope>NUCLEOTIDE SEQUENCE [LARGE SCALE GENOMIC DNA]</scope>
    <source>
        <strain evidence="6">KCTC 32246</strain>
    </source>
</reference>
<evidence type="ECO:0000256" key="3">
    <source>
        <dbReference type="ARBA" id="ARBA00023163"/>
    </source>
</evidence>
<dbReference type="PROSITE" id="PS01124">
    <property type="entry name" value="HTH_ARAC_FAMILY_2"/>
    <property type="match status" value="1"/>
</dbReference>
<dbReference type="Pfam" id="PF12833">
    <property type="entry name" value="HTH_18"/>
    <property type="match status" value="1"/>
</dbReference>
<proteinExistence type="predicted"/>
<name>A0A1H2LV66_9PSED</name>
<dbReference type="PANTHER" id="PTHR47894:SF1">
    <property type="entry name" value="HTH-TYPE TRANSCRIPTIONAL REGULATOR VQSM"/>
    <property type="match status" value="1"/>
</dbReference>
<dbReference type="InterPro" id="IPR009057">
    <property type="entry name" value="Homeodomain-like_sf"/>
</dbReference>
<organism evidence="5 6">
    <name type="scientific">Pseudomonas sihuiensis</name>
    <dbReference type="NCBI Taxonomy" id="1274359"/>
    <lineage>
        <taxon>Bacteria</taxon>
        <taxon>Pseudomonadati</taxon>
        <taxon>Pseudomonadota</taxon>
        <taxon>Gammaproteobacteria</taxon>
        <taxon>Pseudomonadales</taxon>
        <taxon>Pseudomonadaceae</taxon>
        <taxon>Pseudomonas</taxon>
    </lineage>
</organism>
<gene>
    <name evidence="5" type="ORF">SAMN05216363_2241</name>
</gene>
<dbReference type="GO" id="GO:0005829">
    <property type="term" value="C:cytosol"/>
    <property type="evidence" value="ECO:0007669"/>
    <property type="project" value="TreeGrafter"/>
</dbReference>
<evidence type="ECO:0000313" key="5">
    <source>
        <dbReference type="EMBL" id="SDU84588.1"/>
    </source>
</evidence>
<evidence type="ECO:0000256" key="1">
    <source>
        <dbReference type="ARBA" id="ARBA00023015"/>
    </source>
</evidence>
<dbReference type="SMART" id="SM00342">
    <property type="entry name" value="HTH_ARAC"/>
    <property type="match status" value="1"/>
</dbReference>
<evidence type="ECO:0000256" key="2">
    <source>
        <dbReference type="ARBA" id="ARBA00023125"/>
    </source>
</evidence>
<dbReference type="Pfam" id="PF12625">
    <property type="entry name" value="Arabinose_bd"/>
    <property type="match status" value="1"/>
</dbReference>
<dbReference type="PRINTS" id="PR00032">
    <property type="entry name" value="HTHARAC"/>
</dbReference>
<dbReference type="SUPFAM" id="SSF46689">
    <property type="entry name" value="Homeodomain-like"/>
    <property type="match status" value="1"/>
</dbReference>
<dbReference type="InterPro" id="IPR020449">
    <property type="entry name" value="Tscrpt_reg_AraC-type_HTH"/>
</dbReference>
<keyword evidence="2" id="KW-0238">DNA-binding</keyword>
<sequence>MSHSVLVFARIAHILTRFMEAEGVACAPLQYKLNAATRAERIPIEQWWELLEQLAETSGDPLVGLRVGRHARLQDAGVLGYLAASCATLGEALQRMQHYQALLQNLSFVWLRADGPHLHLGWAGDKGPSTDASNDVLVSGMLTVLDTLVSPHRVRPVQIEFPRPATANRTIHERALGCRVHFGGDTLAITIRLADLGLPINSQDAHLRQLLDQQAAAMLESLAHPDAFLIEFQRAMMRGLEEGALSMQWLSRQQQTPVRSLYRALRQRDRTYKGMLDELRQQLAKQYLADPALSLSEIALMLGYSEQSAFSRAFRGWYGETPLRYRKKPTGGKC</sequence>
<protein>
    <submittedName>
        <fullName evidence="5">Transcriptional regulator, AraC family</fullName>
    </submittedName>
</protein>
<keyword evidence="6" id="KW-1185">Reference proteome</keyword>
<dbReference type="Gene3D" id="1.10.10.60">
    <property type="entry name" value="Homeodomain-like"/>
    <property type="match status" value="1"/>
</dbReference>
<dbReference type="PANTHER" id="PTHR47894">
    <property type="entry name" value="HTH-TYPE TRANSCRIPTIONAL REGULATOR GADX"/>
    <property type="match status" value="1"/>
</dbReference>
<dbReference type="Proteomes" id="UP000198675">
    <property type="component" value="Chromosome I"/>
</dbReference>
<dbReference type="GO" id="GO:0000976">
    <property type="term" value="F:transcription cis-regulatory region binding"/>
    <property type="evidence" value="ECO:0007669"/>
    <property type="project" value="TreeGrafter"/>
</dbReference>
<keyword evidence="1" id="KW-0805">Transcription regulation</keyword>